<dbReference type="RefSeq" id="WP_134760388.1">
    <property type="nucleotide sequence ID" value="NZ_CP038152.1"/>
</dbReference>
<protein>
    <submittedName>
        <fullName evidence="1">Uncharacterized protein</fullName>
    </submittedName>
</protein>
<evidence type="ECO:0000313" key="2">
    <source>
        <dbReference type="Proteomes" id="UP000295727"/>
    </source>
</evidence>
<proteinExistence type="predicted"/>
<sequence>MPLERRMSRGQVLGRAIEARQGINSRAISIAVENRLESRLGVTGEQQVEIYEVTNVAREFLEAVARTKVYSSMRLAAVRAGLVERLS</sequence>
<keyword evidence="2" id="KW-1185">Reference proteome</keyword>
<gene>
    <name evidence="1" type="ORF">E1956_44630</name>
</gene>
<dbReference type="GeneID" id="39650006"/>
<reference evidence="1 2" key="1">
    <citation type="submission" date="2019-03" db="EMBL/GenBank/DDBJ databases">
        <title>Paraburkholderia sp. 7MH5, isolated from subtropical forest soil.</title>
        <authorList>
            <person name="Gao Z.-H."/>
            <person name="Qiu L.-H."/>
        </authorList>
    </citation>
    <scope>NUCLEOTIDE SEQUENCE [LARGE SCALE GENOMIC DNA]</scope>
    <source>
        <strain evidence="1 2">7MH5</strain>
        <plasmid evidence="1 2">unnamed1</plasmid>
    </source>
</reference>
<organism evidence="1 2">
    <name type="scientific">Paraburkholderia pallida</name>
    <dbReference type="NCBI Taxonomy" id="2547399"/>
    <lineage>
        <taxon>Bacteria</taxon>
        <taxon>Pseudomonadati</taxon>
        <taxon>Pseudomonadota</taxon>
        <taxon>Betaproteobacteria</taxon>
        <taxon>Burkholderiales</taxon>
        <taxon>Burkholderiaceae</taxon>
        <taxon>Paraburkholderia</taxon>
    </lineage>
</organism>
<keyword evidence="1" id="KW-0614">Plasmid</keyword>
<dbReference type="AlphaFoldDB" id="A0A4P7D9V6"/>
<evidence type="ECO:0000313" key="1">
    <source>
        <dbReference type="EMBL" id="QBR04217.1"/>
    </source>
</evidence>
<name>A0A4P7D9V6_9BURK</name>
<dbReference type="EMBL" id="CP038152">
    <property type="protein sequence ID" value="QBR04217.1"/>
    <property type="molecule type" value="Genomic_DNA"/>
</dbReference>
<geneLocation type="plasmid" evidence="1 2">
    <name>unnamed1</name>
</geneLocation>
<dbReference type="KEGG" id="ppai:E1956_44630"/>
<accession>A0A4P7D9V6</accession>
<dbReference type="Proteomes" id="UP000295727">
    <property type="component" value="Plasmid unnamed1"/>
</dbReference>